<proteinExistence type="predicted"/>
<feature type="signal peptide" evidence="1">
    <location>
        <begin position="1"/>
        <end position="24"/>
    </location>
</feature>
<evidence type="ECO:0000313" key="3">
    <source>
        <dbReference type="Proteomes" id="UP000264006"/>
    </source>
</evidence>
<dbReference type="KEGG" id="euz:DVS28_a3732"/>
<dbReference type="EMBL" id="CP031165">
    <property type="protein sequence ID" value="AXV08405.1"/>
    <property type="molecule type" value="Genomic_DNA"/>
</dbReference>
<feature type="chain" id="PRO_5016559319" description="Exo-alpha-sialidase" evidence="1">
    <location>
        <begin position="25"/>
        <end position="480"/>
    </location>
</feature>
<reference evidence="2 3" key="1">
    <citation type="submission" date="2018-09" db="EMBL/GenBank/DDBJ databases">
        <title>Complete genome sequence of Euzebya sp. DY32-46 isolated from seawater of Pacific Ocean.</title>
        <authorList>
            <person name="Xu L."/>
            <person name="Wu Y.-H."/>
            <person name="Xu X.-W."/>
        </authorList>
    </citation>
    <scope>NUCLEOTIDE SEQUENCE [LARGE SCALE GENOMIC DNA]</scope>
    <source>
        <strain evidence="2 3">DY32-46</strain>
    </source>
</reference>
<organism evidence="2 3">
    <name type="scientific">Euzebya pacifica</name>
    <dbReference type="NCBI Taxonomy" id="1608957"/>
    <lineage>
        <taxon>Bacteria</taxon>
        <taxon>Bacillati</taxon>
        <taxon>Actinomycetota</taxon>
        <taxon>Nitriliruptoria</taxon>
        <taxon>Euzebyales</taxon>
    </lineage>
</organism>
<gene>
    <name evidence="2" type="ORF">DVS28_a3732</name>
</gene>
<evidence type="ECO:0008006" key="4">
    <source>
        <dbReference type="Google" id="ProtNLM"/>
    </source>
</evidence>
<dbReference type="Proteomes" id="UP000264006">
    <property type="component" value="Chromosome"/>
</dbReference>
<evidence type="ECO:0000313" key="2">
    <source>
        <dbReference type="EMBL" id="AXV08405.1"/>
    </source>
</evidence>
<dbReference type="RefSeq" id="WP_164710736.1">
    <property type="nucleotide sequence ID" value="NZ_CP031165.1"/>
</dbReference>
<sequence>MRLRLVLLALTAALLGSVLPVAVAGGDDVACVDLVPEQLGFADRVVIDPDRAGGEPVAVVGHDGSLNVSAHAGTTHLYKNPDALGGVDDFAVGYTNQVLNWRSVDGGRTWDYIGLAGLNAGPHSATSTGFSDPDYAIDQAGNIYNTEIDLANVSVFASLDDGQSYALANPEATSGDRPWLAALEDGEVFLYVNTARQLWRSTDHGVTWLPIGVNVPINAKPYPDPVNPDDGLIGPVGRSAIAITADDGESWTVHAGPTLRSGTQFFDTGLAVDAVGNAYRATAGQDTDGGYVDFNYFDRDAEAWGEVSQIPLPFDGRAMWSWVTAGDDGRVNVSWMMSPADDPRSFHLVSATTLNATGTTVTCPDGSTAFVPPQWSVAVATPDPIHVGAVCLSGTTCNLNTGEGGDRRLGDFFTTEVDPEGRVFLVSADTTLESAFGGPKPVGNPIFVLQDEGPLLYATPREVRDTRCLTPTAGTPLCQR</sequence>
<accession>A0A346Y1Q8</accession>
<keyword evidence="3" id="KW-1185">Reference proteome</keyword>
<dbReference type="AlphaFoldDB" id="A0A346Y1Q8"/>
<dbReference type="InterPro" id="IPR015943">
    <property type="entry name" value="WD40/YVTN_repeat-like_dom_sf"/>
</dbReference>
<evidence type="ECO:0000256" key="1">
    <source>
        <dbReference type="SAM" id="SignalP"/>
    </source>
</evidence>
<name>A0A346Y1Q8_9ACTN</name>
<dbReference type="SUPFAM" id="SSF110296">
    <property type="entry name" value="Oligoxyloglucan reducing end-specific cellobiohydrolase"/>
    <property type="match status" value="1"/>
</dbReference>
<dbReference type="Gene3D" id="2.130.10.10">
    <property type="entry name" value="YVTN repeat-like/Quinoprotein amine dehydrogenase"/>
    <property type="match status" value="1"/>
</dbReference>
<keyword evidence="1" id="KW-0732">Signal</keyword>
<protein>
    <recommendedName>
        <fullName evidence="4">Exo-alpha-sialidase</fullName>
    </recommendedName>
</protein>